<evidence type="ECO:0000313" key="3">
    <source>
        <dbReference type="Proteomes" id="UP001255185"/>
    </source>
</evidence>
<dbReference type="Pfam" id="PF07661">
    <property type="entry name" value="MORN_2"/>
    <property type="match status" value="6"/>
</dbReference>
<keyword evidence="1" id="KW-0732">Signal</keyword>
<name>A0ABU1TUG9_9FLAO</name>
<evidence type="ECO:0000256" key="1">
    <source>
        <dbReference type="SAM" id="SignalP"/>
    </source>
</evidence>
<protein>
    <submittedName>
        <fullName evidence="2">Antitoxin component YwqK of YwqJK toxin-antitoxin module</fullName>
    </submittedName>
</protein>
<dbReference type="InterPro" id="IPR011652">
    <property type="entry name" value="MORN_2"/>
</dbReference>
<proteinExistence type="predicted"/>
<dbReference type="PANTHER" id="PTHR33706:SF1">
    <property type="entry name" value="TPR REPEAT PROTEIN"/>
    <property type="match status" value="1"/>
</dbReference>
<reference evidence="2 3" key="1">
    <citation type="submission" date="2023-07" db="EMBL/GenBank/DDBJ databases">
        <title>Sorghum-associated microbial communities from plants grown in Nebraska, USA.</title>
        <authorList>
            <person name="Schachtman D."/>
        </authorList>
    </citation>
    <scope>NUCLEOTIDE SEQUENCE [LARGE SCALE GENOMIC DNA]</scope>
    <source>
        <strain evidence="2 3">3773</strain>
    </source>
</reference>
<feature type="signal peptide" evidence="1">
    <location>
        <begin position="1"/>
        <end position="19"/>
    </location>
</feature>
<sequence>MKKILLIFVFLFSHIFVFAQTDNAKEEGKKEIIDGYKFFFTDRGVDAKIDYTLALDDQSSPINVAEQKISPLLAIFLFKQQKNRFEYRKKIFYWNDTPIPLFIELNDFLKKFPDKDFSEDIKKFDPKFNSAWIMTSYGVTFDFFKNNGLYYLTKIETRVNKLNNPKENDFGIFLVEGFPVKTSYLDHDASHFARNKLNEITKYDFSRGLGMGNYMTSFEKIEIKDDNILQNYFADNERFNRMKDRRVENSITYYFSSGRFTFSNLITYSGTDPEEIHYPPPTKGNGDEDYTEKGLYDKNGKKTGEWRIYEKEKLCAVGYFENNIRTGEWKYYHKNGQLSSIGRFENEKQVGKWSYYHDNGQLESINNYNEDGKLKDGERKSYHKNGQLHTFANYKNGKLFGEFKGYYDNGNLSSTGQFDENKNKTGEWKYYHENGKLQAVGNYENYKETGEWKHYDEQGNLIETEKF</sequence>
<dbReference type="EMBL" id="JAVDVI010000023">
    <property type="protein sequence ID" value="MDR6969529.1"/>
    <property type="molecule type" value="Genomic_DNA"/>
</dbReference>
<keyword evidence="3" id="KW-1185">Reference proteome</keyword>
<dbReference type="Gene3D" id="3.90.930.1">
    <property type="match status" value="2"/>
</dbReference>
<gene>
    <name evidence="2" type="ORF">J2X31_003562</name>
</gene>
<comment type="caution">
    <text evidence="2">The sequence shown here is derived from an EMBL/GenBank/DDBJ whole genome shotgun (WGS) entry which is preliminary data.</text>
</comment>
<feature type="chain" id="PRO_5046510583" evidence="1">
    <location>
        <begin position="20"/>
        <end position="467"/>
    </location>
</feature>
<dbReference type="SUPFAM" id="SSF82185">
    <property type="entry name" value="Histone H3 K4-specific methyltransferase SET7/9 N-terminal domain"/>
    <property type="match status" value="2"/>
</dbReference>
<dbReference type="RefSeq" id="WP_310028691.1">
    <property type="nucleotide sequence ID" value="NZ_JAVDVI010000023.1"/>
</dbReference>
<organism evidence="2 3">
    <name type="scientific">Flavobacterium arsenatis</name>
    <dbReference type="NCBI Taxonomy" id="1484332"/>
    <lineage>
        <taxon>Bacteria</taxon>
        <taxon>Pseudomonadati</taxon>
        <taxon>Bacteroidota</taxon>
        <taxon>Flavobacteriia</taxon>
        <taxon>Flavobacteriales</taxon>
        <taxon>Flavobacteriaceae</taxon>
        <taxon>Flavobacterium</taxon>
    </lineage>
</organism>
<dbReference type="Proteomes" id="UP001255185">
    <property type="component" value="Unassembled WGS sequence"/>
</dbReference>
<accession>A0ABU1TUG9</accession>
<evidence type="ECO:0000313" key="2">
    <source>
        <dbReference type="EMBL" id="MDR6969529.1"/>
    </source>
</evidence>
<dbReference type="PANTHER" id="PTHR33706">
    <property type="entry name" value="MORN VARIANT REPEAT PROTEIN"/>
    <property type="match status" value="1"/>
</dbReference>